<sequence>MKKIALIIISMVVSFNLIFTDTAHANLASKPLTIATKKAAKEIVQDTAVEMANKIVSEYLVKELIDGVKTDDGYSAVCMDGKKDNIKDCAPDKRAQVKTNMSAADKSKLEKTVESVLERKTNTSSKWTKFLDFFIPLFLASGAISLISAAVDGDILSFFDEIAQESLLDSGFLKPLSVDVVIEDLYDFESVLTTADISVYRSSSDLYVHDGVTVKFFNKDNQKISFTTYDGKTENIIYGNSYTFYTFSTYRPVSSSEIYAILYSANITSKSISVTMPVYDVWRGTNIYRWGEFVSASNEASNYANANLWSLVHNGKTLNDRLNAVVAIINAFGGNLKFNVTKLVPTPILTDYGKQTATDKIKDSNGKVPLKGINSFNFTYGDTHIYPSDDSSTGWKDKKTGQDVQINDDDISVEENESDDNKEPEINPNPDDSEDTCIKPDEEMEVDSGQCEGVPYLGSKLEFIFGNATGNKKHIERSLAMELQLNNIGIFDDAKGKKLVLDNLTGAFDNPSSIKKTQNNGRIVRESILTGPNGTLKIESIWDKEKLITVEFDEDVEEESEENTDEDKEETGWSMPKGGAIIDGRKYSEHALERMAPDTPAVRAELTTRANEKAKEQGLEPGTKEHYEFVKKYVDPRGITPVVVEDVIKNTPSQPGRYEGTFMHQNEKVTVIINNNGDVITVIPR</sequence>
<gene>
    <name evidence="3" type="ORF">LYSBPC_24400</name>
</gene>
<evidence type="ECO:0000313" key="3">
    <source>
        <dbReference type="EMBL" id="GLC89313.1"/>
    </source>
</evidence>
<evidence type="ECO:0000313" key="4">
    <source>
        <dbReference type="Proteomes" id="UP001065593"/>
    </source>
</evidence>
<dbReference type="Proteomes" id="UP001065593">
    <property type="component" value="Unassembled WGS sequence"/>
</dbReference>
<feature type="compositionally biased region" description="Acidic residues" evidence="1">
    <location>
        <begin position="406"/>
        <end position="418"/>
    </location>
</feature>
<feature type="region of interest" description="Disordered" evidence="1">
    <location>
        <begin position="389"/>
        <end position="435"/>
    </location>
</feature>
<organism evidence="3 4">
    <name type="scientific">Lysinibacillus piscis</name>
    <dbReference type="NCBI Taxonomy" id="2518931"/>
    <lineage>
        <taxon>Bacteria</taxon>
        <taxon>Bacillati</taxon>
        <taxon>Bacillota</taxon>
        <taxon>Bacilli</taxon>
        <taxon>Bacillales</taxon>
        <taxon>Bacillaceae</taxon>
        <taxon>Lysinibacillus</taxon>
    </lineage>
</organism>
<keyword evidence="2" id="KW-0732">Signal</keyword>
<proteinExistence type="predicted"/>
<keyword evidence="4" id="KW-1185">Reference proteome</keyword>
<comment type="caution">
    <text evidence="3">The sequence shown here is derived from an EMBL/GenBank/DDBJ whole genome shotgun (WGS) entry which is preliminary data.</text>
</comment>
<feature type="chain" id="PRO_5046341974" description="DUF4258 domain-containing protein" evidence="2">
    <location>
        <begin position="26"/>
        <end position="685"/>
    </location>
</feature>
<feature type="compositionally biased region" description="Acidic residues" evidence="1">
    <location>
        <begin position="553"/>
        <end position="569"/>
    </location>
</feature>
<dbReference type="RefSeq" id="WP_264989046.1">
    <property type="nucleotide sequence ID" value="NZ_BRZA01000002.1"/>
</dbReference>
<feature type="region of interest" description="Disordered" evidence="1">
    <location>
        <begin position="553"/>
        <end position="580"/>
    </location>
</feature>
<evidence type="ECO:0000256" key="1">
    <source>
        <dbReference type="SAM" id="MobiDB-lite"/>
    </source>
</evidence>
<accession>A0ABQ5NMF7</accession>
<reference evidence="3" key="1">
    <citation type="submission" date="2022-08" db="EMBL/GenBank/DDBJ databases">
        <title>Draft genome sequence of Lysinibacillus sp. strain KH24.</title>
        <authorList>
            <person name="Kanbe H."/>
            <person name="Itoh H."/>
        </authorList>
    </citation>
    <scope>NUCLEOTIDE SEQUENCE</scope>
    <source>
        <strain evidence="3">KH24</strain>
    </source>
</reference>
<protein>
    <recommendedName>
        <fullName evidence="5">DUF4258 domain-containing protein</fullName>
    </recommendedName>
</protein>
<evidence type="ECO:0000256" key="2">
    <source>
        <dbReference type="SAM" id="SignalP"/>
    </source>
</evidence>
<evidence type="ECO:0008006" key="5">
    <source>
        <dbReference type="Google" id="ProtNLM"/>
    </source>
</evidence>
<dbReference type="EMBL" id="BRZA01000002">
    <property type="protein sequence ID" value="GLC89313.1"/>
    <property type="molecule type" value="Genomic_DNA"/>
</dbReference>
<feature type="signal peptide" evidence="2">
    <location>
        <begin position="1"/>
        <end position="25"/>
    </location>
</feature>
<name>A0ABQ5NMF7_9BACI</name>